<name>A0A6L3ZII7_9FLAO</name>
<dbReference type="RefSeq" id="WP_151692392.1">
    <property type="nucleotide sequence ID" value="NZ_BMGX01000002.1"/>
</dbReference>
<sequence>MMSENIKEILDELVDRYNRPNFIEDDPISIPHSFTLSQDIEIAGYLSATIAWGQRKTIVNNAHKMMDIMGNTPYEFTMNASPAELSDLRFVHRTFNGNDLAFLIYGLRDIYLEHKSLEKVFHPRKGEDNLFPAIQRFRDQLIGTREPGRSGKHIANPSKGTAAKRIHMYLRWMVRTDDRGVDFGLWNSISPSLLSCPLDVHTGVNARALGLLNRKQNDRRAVEELDFSLRSLDAEDPVKYDFALFGMGVDPSMKALK</sequence>
<dbReference type="Pfam" id="PF09674">
    <property type="entry name" value="DUF2400"/>
    <property type="match status" value="1"/>
</dbReference>
<dbReference type="EMBL" id="WBVQ01000001">
    <property type="protein sequence ID" value="KAB2817704.1"/>
    <property type="molecule type" value="Genomic_DNA"/>
</dbReference>
<gene>
    <name evidence="1" type="ORF">F8C82_04680</name>
</gene>
<dbReference type="InterPro" id="IPR014127">
    <property type="entry name" value="CHP02757"/>
</dbReference>
<evidence type="ECO:0000313" key="2">
    <source>
        <dbReference type="Proteomes" id="UP000484164"/>
    </source>
</evidence>
<protein>
    <submittedName>
        <fullName evidence="1">TIGR02757 family protein</fullName>
    </submittedName>
</protein>
<reference evidence="1 2" key="1">
    <citation type="submission" date="2019-10" db="EMBL/GenBank/DDBJ databases">
        <title>Genome sequence of Phaeocystidibacter marisrubri JCM30614 (type strain).</title>
        <authorList>
            <person name="Bowman J.P."/>
        </authorList>
    </citation>
    <scope>NUCLEOTIDE SEQUENCE [LARGE SCALE GENOMIC DNA]</scope>
    <source>
        <strain evidence="1 2">JCM 30614</strain>
    </source>
</reference>
<organism evidence="1 2">
    <name type="scientific">Phaeocystidibacter marisrubri</name>
    <dbReference type="NCBI Taxonomy" id="1577780"/>
    <lineage>
        <taxon>Bacteria</taxon>
        <taxon>Pseudomonadati</taxon>
        <taxon>Bacteroidota</taxon>
        <taxon>Flavobacteriia</taxon>
        <taxon>Flavobacteriales</taxon>
        <taxon>Phaeocystidibacteraceae</taxon>
        <taxon>Phaeocystidibacter</taxon>
    </lineage>
</organism>
<dbReference type="Proteomes" id="UP000484164">
    <property type="component" value="Unassembled WGS sequence"/>
</dbReference>
<dbReference type="AlphaFoldDB" id="A0A6L3ZII7"/>
<keyword evidence="2" id="KW-1185">Reference proteome</keyword>
<comment type="caution">
    <text evidence="1">The sequence shown here is derived from an EMBL/GenBank/DDBJ whole genome shotgun (WGS) entry which is preliminary data.</text>
</comment>
<accession>A0A6L3ZII7</accession>
<proteinExistence type="predicted"/>
<dbReference type="NCBIfam" id="TIGR02757">
    <property type="entry name" value="TIGR02757 family protein"/>
    <property type="match status" value="1"/>
</dbReference>
<evidence type="ECO:0000313" key="1">
    <source>
        <dbReference type="EMBL" id="KAB2817704.1"/>
    </source>
</evidence>
<dbReference type="OrthoDB" id="9773332at2"/>